<gene>
    <name evidence="2" type="ORF">SAMN05216167_1289</name>
</gene>
<reference evidence="2 3" key="1">
    <citation type="submission" date="2016-10" db="EMBL/GenBank/DDBJ databases">
        <authorList>
            <person name="de Groot N.N."/>
        </authorList>
    </citation>
    <scope>NUCLEOTIDE SEQUENCE [LARGE SCALE GENOMIC DNA]</scope>
    <source>
        <strain evidence="2 3">DSM 26130</strain>
    </source>
</reference>
<dbReference type="Pfam" id="PF13438">
    <property type="entry name" value="DUF4113"/>
    <property type="match status" value="1"/>
</dbReference>
<evidence type="ECO:0000313" key="2">
    <source>
        <dbReference type="EMBL" id="SFF09111.1"/>
    </source>
</evidence>
<proteinExistence type="predicted"/>
<keyword evidence="3" id="KW-1185">Reference proteome</keyword>
<accession>A0A1I2FXH8</accession>
<dbReference type="AlphaFoldDB" id="A0A1I2FXH8"/>
<evidence type="ECO:0000313" key="3">
    <source>
        <dbReference type="Proteomes" id="UP000198598"/>
    </source>
</evidence>
<dbReference type="InterPro" id="IPR025188">
    <property type="entry name" value="DUF4113"/>
</dbReference>
<dbReference type="EMBL" id="FOLQ01000028">
    <property type="protein sequence ID" value="SFF09111.1"/>
    <property type="molecule type" value="Genomic_DNA"/>
</dbReference>
<dbReference type="STRING" id="662367.SAMN05216167_1289"/>
<dbReference type="Proteomes" id="UP000198598">
    <property type="component" value="Unassembled WGS sequence"/>
</dbReference>
<name>A0A1I2FXH8_9BACT</name>
<feature type="domain" description="DUF4113" evidence="1">
    <location>
        <begin position="31"/>
        <end position="80"/>
    </location>
</feature>
<protein>
    <recommendedName>
        <fullName evidence="1">DUF4113 domain-containing protein</fullName>
    </recommendedName>
</protein>
<evidence type="ECO:0000259" key="1">
    <source>
        <dbReference type="Pfam" id="PF13438"/>
    </source>
</evidence>
<organism evidence="2 3">
    <name type="scientific">Spirosoma endophyticum</name>
    <dbReference type="NCBI Taxonomy" id="662367"/>
    <lineage>
        <taxon>Bacteria</taxon>
        <taxon>Pseudomonadati</taxon>
        <taxon>Bacteroidota</taxon>
        <taxon>Cytophagia</taxon>
        <taxon>Cytophagales</taxon>
        <taxon>Cytophagaceae</taxon>
        <taxon>Spirosoma</taxon>
    </lineage>
</organism>
<sequence length="83" mass="9645">MILVIENLAWLIATVKLSSIFDTTDRAKLKDLSEVMDCLNGKFGRDTVVFAAQKTSHDWQPKFERRSPNFTTDWRDMPKIQLD</sequence>